<dbReference type="GeneID" id="89551357"/>
<reference evidence="1 2" key="1">
    <citation type="submission" date="2015-03" db="EMBL/GenBank/DDBJ databases">
        <authorList>
            <person name="McCorrison J."/>
            <person name="Sanka R."/>
            <person name="Adams M."/>
            <person name="Brinkac L."/>
            <person name="Nierman W."/>
            <person name="Sutton G."/>
            <person name="Nelson K."/>
            <person name="Kiedrowski L."/>
            <person name="Guerrero D."/>
            <person name="Bonomo R."/>
        </authorList>
    </citation>
    <scope>NUCLEOTIDE SEQUENCE [LARGE SCALE GENOMIC DNA]</scope>
    <source>
        <strain evidence="1 2">35699</strain>
    </source>
</reference>
<dbReference type="AlphaFoldDB" id="A0A0F1AWH3"/>
<protein>
    <submittedName>
        <fullName evidence="1">Membrane protein</fullName>
    </submittedName>
</protein>
<accession>A0A0F1AWH3</accession>
<dbReference type="RefSeq" id="WP_004206884.1">
    <property type="nucleotide sequence ID" value="NZ_JBJMZW010000021.1"/>
</dbReference>
<proteinExistence type="predicted"/>
<dbReference type="PATRIC" id="fig|1619248.3.peg.2412"/>
<comment type="caution">
    <text evidence="1">The sequence shown here is derived from an EMBL/GenBank/DDBJ whole genome shotgun (WGS) entry which is preliminary data.</text>
</comment>
<evidence type="ECO:0000313" key="2">
    <source>
        <dbReference type="Proteomes" id="UP000033352"/>
    </source>
</evidence>
<dbReference type="InterPro" id="IPR048244">
    <property type="entry name" value="DqlB-like"/>
</dbReference>
<gene>
    <name evidence="1" type="ORF">SS37_15285</name>
</gene>
<organism evidence="1 2">
    <name type="scientific">Enterobacter sichuanensis</name>
    <dbReference type="NCBI Taxonomy" id="2071710"/>
    <lineage>
        <taxon>Bacteria</taxon>
        <taxon>Pseudomonadati</taxon>
        <taxon>Pseudomonadota</taxon>
        <taxon>Gammaproteobacteria</taxon>
        <taxon>Enterobacterales</taxon>
        <taxon>Enterobacteriaceae</taxon>
        <taxon>Enterobacter</taxon>
        <taxon>Enterobacter cloacae complex</taxon>
    </lineage>
</organism>
<dbReference type="Proteomes" id="UP000033352">
    <property type="component" value="Unassembled WGS sequence"/>
</dbReference>
<evidence type="ECO:0000313" key="1">
    <source>
        <dbReference type="EMBL" id="KJN25280.1"/>
    </source>
</evidence>
<sequence>MINLLIVVLRAVVAVSNAVIAVLELIRQYFD</sequence>
<dbReference type="NCBIfam" id="NF041473">
    <property type="entry name" value="DinQ_rel"/>
    <property type="match status" value="1"/>
</dbReference>
<name>A0A0F1AWH3_9ENTR</name>
<dbReference type="EMBL" id="JZYX01000032">
    <property type="protein sequence ID" value="KJN25280.1"/>
    <property type="molecule type" value="Genomic_DNA"/>
</dbReference>